<organism evidence="1 2">
    <name type="scientific">Tangfeifania diversioriginum</name>
    <dbReference type="NCBI Taxonomy" id="1168035"/>
    <lineage>
        <taxon>Bacteria</taxon>
        <taxon>Pseudomonadati</taxon>
        <taxon>Bacteroidota</taxon>
        <taxon>Bacteroidia</taxon>
        <taxon>Marinilabiliales</taxon>
        <taxon>Prolixibacteraceae</taxon>
        <taxon>Tangfeifania</taxon>
    </lineage>
</organism>
<dbReference type="EMBL" id="FQZE01000044">
    <property type="protein sequence ID" value="SHJ97007.1"/>
    <property type="molecule type" value="Genomic_DNA"/>
</dbReference>
<reference evidence="1 2" key="1">
    <citation type="submission" date="2016-11" db="EMBL/GenBank/DDBJ databases">
        <authorList>
            <person name="Jaros S."/>
            <person name="Januszkiewicz K."/>
            <person name="Wedrychowicz H."/>
        </authorList>
    </citation>
    <scope>NUCLEOTIDE SEQUENCE [LARGE SCALE GENOMIC DNA]</scope>
    <source>
        <strain evidence="1 2">DSM 27063</strain>
    </source>
</reference>
<dbReference type="Proteomes" id="UP000184050">
    <property type="component" value="Unassembled WGS sequence"/>
</dbReference>
<dbReference type="AlphaFoldDB" id="A0A1M6NMN6"/>
<name>A0A1M6NMN6_9BACT</name>
<proteinExistence type="predicted"/>
<protein>
    <submittedName>
        <fullName evidence="1">Uncharacterized protein</fullName>
    </submittedName>
</protein>
<accession>A0A1M6NMN6</accession>
<sequence>MKIRTHRELEVYKLAFKTAVEIYKLNITTGNND</sequence>
<evidence type="ECO:0000313" key="1">
    <source>
        <dbReference type="EMBL" id="SHJ97007.1"/>
    </source>
</evidence>
<evidence type="ECO:0000313" key="2">
    <source>
        <dbReference type="Proteomes" id="UP000184050"/>
    </source>
</evidence>
<dbReference type="STRING" id="1168035.SAMN05444280_1449"/>
<keyword evidence="2" id="KW-1185">Reference proteome</keyword>
<gene>
    <name evidence="1" type="ORF">SAMN05444280_1449</name>
</gene>